<feature type="domain" description="GTP cyclohydrolase II" evidence="12">
    <location>
        <begin position="5"/>
        <end position="168"/>
    </location>
</feature>
<dbReference type="Pfam" id="PF00925">
    <property type="entry name" value="GTP_cyclohydro2"/>
    <property type="match status" value="1"/>
</dbReference>
<evidence type="ECO:0000313" key="15">
    <source>
        <dbReference type="Proteomes" id="UP000007880"/>
    </source>
</evidence>
<keyword evidence="4 11" id="KW-0479">Metal-binding</keyword>
<comment type="catalytic activity">
    <reaction evidence="10 11">
        <text>GTP + 4 H2O = 2,5-diamino-6-hydroxy-4-(5-phosphoribosylamino)-pyrimidine + formate + 2 phosphate + 3 H(+)</text>
        <dbReference type="Rhea" id="RHEA:23704"/>
        <dbReference type="ChEBI" id="CHEBI:15377"/>
        <dbReference type="ChEBI" id="CHEBI:15378"/>
        <dbReference type="ChEBI" id="CHEBI:15740"/>
        <dbReference type="ChEBI" id="CHEBI:37565"/>
        <dbReference type="ChEBI" id="CHEBI:43474"/>
        <dbReference type="ChEBI" id="CHEBI:58614"/>
        <dbReference type="EC" id="3.5.4.25"/>
    </reaction>
</comment>
<evidence type="ECO:0000256" key="3">
    <source>
        <dbReference type="ARBA" id="ARBA00022619"/>
    </source>
</evidence>
<dbReference type="EC" id="3.5.4.25" evidence="11"/>
<dbReference type="SUPFAM" id="SSF142695">
    <property type="entry name" value="RibA-like"/>
    <property type="match status" value="1"/>
</dbReference>
<dbReference type="HAMAP" id="MF_00179">
    <property type="entry name" value="RibA"/>
    <property type="match status" value="1"/>
</dbReference>
<keyword evidence="7 11" id="KW-0862">Zinc</keyword>
<keyword evidence="8 11" id="KW-0342">GTP-binding</keyword>
<evidence type="ECO:0000256" key="2">
    <source>
        <dbReference type="ARBA" id="ARBA00005520"/>
    </source>
</evidence>
<dbReference type="InterPro" id="IPR000926">
    <property type="entry name" value="RibA"/>
</dbReference>
<dbReference type="eggNOG" id="COG1985">
    <property type="taxonomic scope" value="Bacteria"/>
</dbReference>
<feature type="active site" description="Nucleophile" evidence="11">
    <location>
        <position position="126"/>
    </location>
</feature>
<evidence type="ECO:0000259" key="12">
    <source>
        <dbReference type="Pfam" id="PF00925"/>
    </source>
</evidence>
<dbReference type="GO" id="GO:0005525">
    <property type="term" value="F:GTP binding"/>
    <property type="evidence" value="ECO:0007669"/>
    <property type="project" value="UniProtKB-KW"/>
</dbReference>
<keyword evidence="15" id="KW-1185">Reference proteome</keyword>
<organism evidence="14 15">
    <name type="scientific">Caldilinea aerophila (strain DSM 14535 / JCM 11387 / NBRC 104270 / STL-6-O1)</name>
    <dbReference type="NCBI Taxonomy" id="926550"/>
    <lineage>
        <taxon>Bacteria</taxon>
        <taxon>Bacillati</taxon>
        <taxon>Chloroflexota</taxon>
        <taxon>Caldilineae</taxon>
        <taxon>Caldilineales</taxon>
        <taxon>Caldilineaceae</taxon>
        <taxon>Caldilinea</taxon>
    </lineage>
</organism>
<evidence type="ECO:0000256" key="11">
    <source>
        <dbReference type="HAMAP-Rule" id="MF_00179"/>
    </source>
</evidence>
<dbReference type="InterPro" id="IPR036144">
    <property type="entry name" value="RibA-like_sf"/>
</dbReference>
<evidence type="ECO:0000256" key="6">
    <source>
        <dbReference type="ARBA" id="ARBA00022801"/>
    </source>
</evidence>
<protein>
    <recommendedName>
        <fullName evidence="11">GTP cyclohydrolase-2</fullName>
        <ecNumber evidence="11">3.5.4.25</ecNumber>
    </recommendedName>
    <alternativeName>
        <fullName evidence="11">GTP cyclohydrolase II</fullName>
    </alternativeName>
</protein>
<feature type="binding site" evidence="11">
    <location>
        <begin position="90"/>
        <end position="92"/>
    </location>
    <ligand>
        <name>GTP</name>
        <dbReference type="ChEBI" id="CHEBI:37565"/>
    </ligand>
</feature>
<sequence>MIRNVQARIPTAYGTFFLYDYTDQRNGKEHLALVMGDVAGCENVLVRVHSECMTGDTFRSLRCDCGEQLHMAMERIAMAKRGVLIYLRQEGRGIGLIDKLRAYNLQDKGYDTVEANLLLGHQADEREYWAAAAILEDLGVRSVHLLTNNPAKIEALRSYNILINERVPLQPTIHAENATYLRAKVARMRHLLQLPPAPPAPIGGSLTEDLHRCLSLLQERIARHSAHTPTPHVTLAYAQSLDGSLTATPGTPLALSGAVSMTLTHALRALHDAILVGVGTVLADDPRLTVRLIPGRDPQPVVLDSALRTPPTARLFDHPRKPWLLTTARSDESVRRRLSERGAEIILLPADATGRVSLPAALDAMKARGVRSVMVEGGVQVLESFVAAHLAHYAVITLAPRLVGGLHAFHANTNGALPHLAHVAYTQAGDDLIVWGEPIWTPAPDKMSETVHP</sequence>
<feature type="binding site" evidence="11">
    <location>
        <position position="52"/>
    </location>
    <ligand>
        <name>Zn(2+)</name>
        <dbReference type="ChEBI" id="CHEBI:29105"/>
        <note>catalytic</note>
    </ligand>
</feature>
<accession>I0I7G1</accession>
<dbReference type="Gene3D" id="3.40.50.10990">
    <property type="entry name" value="GTP cyclohydrolase II"/>
    <property type="match status" value="1"/>
</dbReference>
<proteinExistence type="inferred from homology"/>
<dbReference type="GO" id="GO:0009231">
    <property type="term" value="P:riboflavin biosynthetic process"/>
    <property type="evidence" value="ECO:0007669"/>
    <property type="project" value="UniProtKB-UniRule"/>
</dbReference>
<dbReference type="SUPFAM" id="SSF53597">
    <property type="entry name" value="Dihydrofolate reductase-like"/>
    <property type="match status" value="1"/>
</dbReference>
<feature type="binding site" evidence="11">
    <location>
        <position position="68"/>
    </location>
    <ligand>
        <name>GTP</name>
        <dbReference type="ChEBI" id="CHEBI:37565"/>
    </ligand>
</feature>
<dbReference type="Gene3D" id="3.40.430.10">
    <property type="entry name" value="Dihydrofolate Reductase, subunit A"/>
    <property type="match status" value="1"/>
</dbReference>
<dbReference type="PANTHER" id="PTHR21327">
    <property type="entry name" value="GTP CYCLOHYDROLASE II-RELATED"/>
    <property type="match status" value="1"/>
</dbReference>
<gene>
    <name evidence="11 14" type="primary">ribA</name>
    <name evidence="14" type="ordered locus">CLDAP_31590</name>
</gene>
<reference evidence="14 15" key="1">
    <citation type="submission" date="2012-02" db="EMBL/GenBank/DDBJ databases">
        <title>Complete genome sequence of Caldilinea aerophila DSM 14535 (= NBRC 102666).</title>
        <authorList>
            <person name="Oguchi A."/>
            <person name="Hosoyama A."/>
            <person name="Sekine M."/>
            <person name="Fukai R."/>
            <person name="Kato Y."/>
            <person name="Nakamura S."/>
            <person name="Hanada S."/>
            <person name="Yamazaki S."/>
            <person name="Fujita N."/>
        </authorList>
    </citation>
    <scope>NUCLEOTIDE SEQUENCE [LARGE SCALE GENOMIC DNA]</scope>
    <source>
        <strain evidence="15">DSM 14535 / JCM 11387 / NBRC 104270 / STL-6-O1</strain>
    </source>
</reference>
<dbReference type="NCBIfam" id="NF001591">
    <property type="entry name" value="PRK00393.1"/>
    <property type="match status" value="1"/>
</dbReference>
<dbReference type="FunFam" id="3.40.50.10990:FF:000001">
    <property type="entry name" value="Riboflavin biosynthesis protein RibBA"/>
    <property type="match status" value="1"/>
</dbReference>
<feature type="domain" description="Bacterial bifunctional deaminase-reductase C-terminal" evidence="13">
    <location>
        <begin position="231"/>
        <end position="429"/>
    </location>
</feature>
<comment type="cofactor">
    <cofactor evidence="11">
        <name>Zn(2+)</name>
        <dbReference type="ChEBI" id="CHEBI:29105"/>
    </cofactor>
    <text evidence="11">Binds 1 zinc ion per subunit.</text>
</comment>
<dbReference type="GO" id="GO:0008270">
    <property type="term" value="F:zinc ion binding"/>
    <property type="evidence" value="ECO:0007669"/>
    <property type="project" value="UniProtKB-UniRule"/>
</dbReference>
<keyword evidence="5 11" id="KW-0547">Nucleotide-binding</keyword>
<dbReference type="Pfam" id="PF01872">
    <property type="entry name" value="RibD_C"/>
    <property type="match status" value="1"/>
</dbReference>
<dbReference type="CDD" id="cd00641">
    <property type="entry name" value="GTP_cyclohydro2"/>
    <property type="match status" value="1"/>
</dbReference>
<evidence type="ECO:0000313" key="14">
    <source>
        <dbReference type="EMBL" id="BAM01199.1"/>
    </source>
</evidence>
<evidence type="ECO:0000256" key="1">
    <source>
        <dbReference type="ARBA" id="ARBA00004853"/>
    </source>
</evidence>
<dbReference type="PANTHER" id="PTHR21327:SF29">
    <property type="entry name" value="GTP CYCLOHYDROLASE-2"/>
    <property type="match status" value="1"/>
</dbReference>
<dbReference type="InterPro" id="IPR032677">
    <property type="entry name" value="GTP_cyclohydro_II"/>
</dbReference>
<dbReference type="KEGG" id="cap:CLDAP_31590"/>
<dbReference type="EMBL" id="AP012337">
    <property type="protein sequence ID" value="BAM01199.1"/>
    <property type="molecule type" value="Genomic_DNA"/>
</dbReference>
<keyword evidence="6 11" id="KW-0378">Hydrolase</keyword>
<feature type="binding site" evidence="11">
    <location>
        <position position="112"/>
    </location>
    <ligand>
        <name>GTP</name>
        <dbReference type="ChEBI" id="CHEBI:37565"/>
    </ligand>
</feature>
<feature type="binding site" evidence="11">
    <location>
        <position position="147"/>
    </location>
    <ligand>
        <name>GTP</name>
        <dbReference type="ChEBI" id="CHEBI:37565"/>
    </ligand>
</feature>
<keyword evidence="3 11" id="KW-0686">Riboflavin biosynthesis</keyword>
<evidence type="ECO:0000256" key="10">
    <source>
        <dbReference type="ARBA" id="ARBA00049295"/>
    </source>
</evidence>
<comment type="similarity">
    <text evidence="11">Belongs to the GTP cyclohydrolase II family.</text>
</comment>
<evidence type="ECO:0000256" key="4">
    <source>
        <dbReference type="ARBA" id="ARBA00022723"/>
    </source>
</evidence>
<feature type="binding site" evidence="11">
    <location>
        <position position="63"/>
    </location>
    <ligand>
        <name>Zn(2+)</name>
        <dbReference type="ChEBI" id="CHEBI:29105"/>
        <note>catalytic</note>
    </ligand>
</feature>
<feature type="binding site" evidence="11">
    <location>
        <begin position="47"/>
        <end position="51"/>
    </location>
    <ligand>
        <name>GTP</name>
        <dbReference type="ChEBI" id="CHEBI:37565"/>
    </ligand>
</feature>
<evidence type="ECO:0000256" key="9">
    <source>
        <dbReference type="ARBA" id="ARBA00043932"/>
    </source>
</evidence>
<dbReference type="HOGENOM" id="CLU_047828_0_0_0"/>
<dbReference type="PATRIC" id="fig|926550.5.peg.3419"/>
<dbReference type="GO" id="GO:0003935">
    <property type="term" value="F:GTP cyclohydrolase II activity"/>
    <property type="evidence" value="ECO:0007669"/>
    <property type="project" value="UniProtKB-UniRule"/>
</dbReference>
<evidence type="ECO:0000256" key="5">
    <source>
        <dbReference type="ARBA" id="ARBA00022741"/>
    </source>
</evidence>
<evidence type="ECO:0000256" key="7">
    <source>
        <dbReference type="ARBA" id="ARBA00022833"/>
    </source>
</evidence>
<feature type="active site" description="Proton acceptor" evidence="11">
    <location>
        <position position="124"/>
    </location>
</feature>
<dbReference type="AlphaFoldDB" id="I0I7G1"/>
<comment type="function">
    <text evidence="9 11">Catalyzes the conversion of GTP to 2,5-diamino-6-ribosylamino-4(3H)-pyrimidinone 5'-phosphate (DARP), formate and pyrophosphate.</text>
</comment>
<evidence type="ECO:0000256" key="8">
    <source>
        <dbReference type="ARBA" id="ARBA00023134"/>
    </source>
</evidence>
<comment type="pathway">
    <text evidence="1 11">Cofactor biosynthesis; riboflavin biosynthesis; 5-amino-6-(D-ribitylamino)uracil from GTP: step 1/4.</text>
</comment>
<dbReference type="GO" id="GO:0008703">
    <property type="term" value="F:5-amino-6-(5-phosphoribosylamino)uracil reductase activity"/>
    <property type="evidence" value="ECO:0007669"/>
    <property type="project" value="InterPro"/>
</dbReference>
<dbReference type="UniPathway" id="UPA00275">
    <property type="reaction ID" value="UER00400"/>
</dbReference>
<comment type="similarity">
    <text evidence="2">In the N-terminal section; belongs to the DHBP synthase family.</text>
</comment>
<dbReference type="InterPro" id="IPR024072">
    <property type="entry name" value="DHFR-like_dom_sf"/>
</dbReference>
<dbReference type="NCBIfam" id="TIGR00505">
    <property type="entry name" value="ribA"/>
    <property type="match status" value="1"/>
</dbReference>
<dbReference type="InterPro" id="IPR002734">
    <property type="entry name" value="RibDG_C"/>
</dbReference>
<feature type="binding site" evidence="11">
    <location>
        <position position="65"/>
    </location>
    <ligand>
        <name>Zn(2+)</name>
        <dbReference type="ChEBI" id="CHEBI:29105"/>
        <note>catalytic</note>
    </ligand>
</feature>
<feature type="binding site" evidence="11">
    <location>
        <position position="152"/>
    </location>
    <ligand>
        <name>GTP</name>
        <dbReference type="ChEBI" id="CHEBI:37565"/>
    </ligand>
</feature>
<evidence type="ECO:0000259" key="13">
    <source>
        <dbReference type="Pfam" id="PF01872"/>
    </source>
</evidence>
<dbReference type="eggNOG" id="COG0807">
    <property type="taxonomic scope" value="Bacteria"/>
</dbReference>
<dbReference type="STRING" id="926550.CLDAP_31590"/>
<name>I0I7G1_CALAS</name>
<dbReference type="Proteomes" id="UP000007880">
    <property type="component" value="Chromosome"/>
</dbReference>